<dbReference type="RefSeq" id="WP_135472720.1">
    <property type="nucleotide sequence ID" value="NZ_CASJDB010000050.1"/>
</dbReference>
<proteinExistence type="predicted"/>
<accession>A0A4Z0V1K9</accession>
<name>A0A4Z0V1K9_9BACT</name>
<dbReference type="GeneID" id="82151007"/>
<dbReference type="Proteomes" id="UP000297635">
    <property type="component" value="Unassembled WGS sequence"/>
</dbReference>
<evidence type="ECO:0000313" key="2">
    <source>
        <dbReference type="Proteomes" id="UP000297635"/>
    </source>
</evidence>
<evidence type="ECO:0000313" key="1">
    <source>
        <dbReference type="EMBL" id="TGG37029.1"/>
    </source>
</evidence>
<sequence>MEIIPDTTLCLSAKFTRKYPINAGWINRYAQIPSTRLEGCNEPSFHSPDTLFTISQIPVFHNSATVNSDKPYRYVRVIADLPSYANMDRLDIYDKTGTLVASEKKRFIDLGSPHEISRIDYFPWNDGNFVIPGHDYELAYWNWDKWETIARLPSNDYCLTFDSIPAHALLILHDLTEEKEERPFTLNNGRQIWW</sequence>
<gene>
    <name evidence="1" type="ORF">EZ315_14545</name>
</gene>
<reference evidence="1 2" key="1">
    <citation type="submission" date="2019-02" db="EMBL/GenBank/DDBJ databases">
        <title>Isolation and identification of novel species under the genus Muribaculum.</title>
        <authorList>
            <person name="Miyake S."/>
            <person name="Ding Y."/>
            <person name="Low A."/>
            <person name="Soh M."/>
            <person name="Seedorf H."/>
        </authorList>
    </citation>
    <scope>NUCLEOTIDE SEQUENCE [LARGE SCALE GENOMIC DNA]</scope>
    <source>
        <strain evidence="1 2">TLL-A3</strain>
    </source>
</reference>
<dbReference type="EMBL" id="SJSA01000002">
    <property type="protein sequence ID" value="TGG37029.1"/>
    <property type="molecule type" value="Genomic_DNA"/>
</dbReference>
<dbReference type="AlphaFoldDB" id="A0A4Z0V1K9"/>
<comment type="caution">
    <text evidence="1">The sequence shown here is derived from an EMBL/GenBank/DDBJ whole genome shotgun (WGS) entry which is preliminary data.</text>
</comment>
<dbReference type="Gene3D" id="2.60.120.260">
    <property type="entry name" value="Galactose-binding domain-like"/>
    <property type="match status" value="1"/>
</dbReference>
<protein>
    <submittedName>
        <fullName evidence="1">Uncharacterized protein</fullName>
    </submittedName>
</protein>
<keyword evidence="2" id="KW-1185">Reference proteome</keyword>
<organism evidence="1 2">
    <name type="scientific">Duncaniella freteri</name>
    <dbReference type="NCBI Taxonomy" id="2530391"/>
    <lineage>
        <taxon>Bacteria</taxon>
        <taxon>Pseudomonadati</taxon>
        <taxon>Bacteroidota</taxon>
        <taxon>Bacteroidia</taxon>
        <taxon>Bacteroidales</taxon>
        <taxon>Muribaculaceae</taxon>
        <taxon>Duncaniella</taxon>
    </lineage>
</organism>